<keyword evidence="8" id="KW-1185">Reference proteome</keyword>
<keyword evidence="4" id="KW-0539">Nucleus</keyword>
<evidence type="ECO:0000256" key="2">
    <source>
        <dbReference type="ARBA" id="ARBA00023125"/>
    </source>
</evidence>
<accession>A0A1R3IIF6</accession>
<comment type="caution">
    <text evidence="7">The sequence shown here is derived from an EMBL/GenBank/DDBJ whole genome shotgun (WGS) entry which is preliminary data.</text>
</comment>
<dbReference type="STRING" id="93759.A0A1R3IIF6"/>
<dbReference type="Pfam" id="PF02365">
    <property type="entry name" value="NAM"/>
    <property type="match status" value="1"/>
</dbReference>
<sequence length="453" mass="51667">MKYIKGFRFHPTDEEAIELLYDKSVVGRDLTVQVNDSVVHVITQLKDICEFEPWELPGLSELASGENVWFFFCSPRFKYRKSIRKNRVTKKGYWTPTGKPRNIVTTYDGKRITGRRQTLVFYKDRVSNKKKKENKTSWVIHELELTLNLPNIKSITLCKLKKKLGKIDVSRGEEGHSSQSSPNSNVKNHSANSSIAEGQLNCSEVLTESEAINENSGIQTQFTTNEQDDDEFVSSLLVNNDEMINQSYLVVENEDSKIPPKFPKNHEDFGELLINQKPKGTSGCVGTQDQAYTTTEHDNLSWSSIFNANNQIYSKEGSNQHNIFAENKDSTLFLDFIPMEHLGLDEFLRNGIFMAELFTVPEAVENPDGVEHDKSSTNEHDDKFRNSIFTTDEVEAPKVFRSKEQNFATKTEAFHFPSMSTMESLYNLCPMESTKKRPCIESEGLGNETNSFQ</sequence>
<name>A0A1R3IIF6_9ROSI</name>
<evidence type="ECO:0000313" key="7">
    <source>
        <dbReference type="EMBL" id="OMO82377.1"/>
    </source>
</evidence>
<organism evidence="7 8">
    <name type="scientific">Corchorus olitorius</name>
    <dbReference type="NCBI Taxonomy" id="93759"/>
    <lineage>
        <taxon>Eukaryota</taxon>
        <taxon>Viridiplantae</taxon>
        <taxon>Streptophyta</taxon>
        <taxon>Embryophyta</taxon>
        <taxon>Tracheophyta</taxon>
        <taxon>Spermatophyta</taxon>
        <taxon>Magnoliopsida</taxon>
        <taxon>eudicotyledons</taxon>
        <taxon>Gunneridae</taxon>
        <taxon>Pentapetalae</taxon>
        <taxon>rosids</taxon>
        <taxon>malvids</taxon>
        <taxon>Malvales</taxon>
        <taxon>Malvaceae</taxon>
        <taxon>Grewioideae</taxon>
        <taxon>Apeibeae</taxon>
        <taxon>Corchorus</taxon>
    </lineage>
</organism>
<dbReference type="Gene3D" id="2.170.150.80">
    <property type="entry name" value="NAC domain"/>
    <property type="match status" value="1"/>
</dbReference>
<dbReference type="PROSITE" id="PS51005">
    <property type="entry name" value="NAC"/>
    <property type="match status" value="1"/>
</dbReference>
<evidence type="ECO:0000256" key="4">
    <source>
        <dbReference type="ARBA" id="ARBA00023242"/>
    </source>
</evidence>
<evidence type="ECO:0000313" key="8">
    <source>
        <dbReference type="Proteomes" id="UP000187203"/>
    </source>
</evidence>
<dbReference type="EMBL" id="AWUE01018151">
    <property type="protein sequence ID" value="OMO82377.1"/>
    <property type="molecule type" value="Genomic_DNA"/>
</dbReference>
<dbReference type="GO" id="GO:0003677">
    <property type="term" value="F:DNA binding"/>
    <property type="evidence" value="ECO:0007669"/>
    <property type="project" value="UniProtKB-KW"/>
</dbReference>
<reference evidence="8" key="1">
    <citation type="submission" date="2013-09" db="EMBL/GenBank/DDBJ databases">
        <title>Corchorus olitorius genome sequencing.</title>
        <authorList>
            <person name="Alam M."/>
            <person name="Haque M.S."/>
            <person name="Islam M.S."/>
            <person name="Emdad E.M."/>
            <person name="Islam M.M."/>
            <person name="Ahmed B."/>
            <person name="Halim A."/>
            <person name="Hossen Q.M.M."/>
            <person name="Hossain M.Z."/>
            <person name="Ahmed R."/>
            <person name="Khan M.M."/>
            <person name="Islam R."/>
            <person name="Rashid M.M."/>
            <person name="Khan S.A."/>
            <person name="Rahman M.S."/>
            <person name="Alam M."/>
            <person name="Yahiya A.S."/>
            <person name="Khan M.S."/>
            <person name="Azam M.S."/>
            <person name="Haque T."/>
            <person name="Lashkar M.Z.H."/>
            <person name="Akhand A.I."/>
            <person name="Morshed G."/>
            <person name="Roy S."/>
            <person name="Uddin K.S."/>
            <person name="Rabeya T."/>
            <person name="Hossain A.S."/>
            <person name="Chowdhury A."/>
            <person name="Snigdha A.R."/>
            <person name="Mortoza M.S."/>
            <person name="Matin S.A."/>
            <person name="Hoque S.M.E."/>
            <person name="Islam M.K."/>
            <person name="Roy D.K."/>
            <person name="Haider R."/>
            <person name="Moosa M.M."/>
            <person name="Elias S.M."/>
            <person name="Hasan A.M."/>
            <person name="Jahan S."/>
            <person name="Shafiuddin M."/>
            <person name="Mahmood N."/>
            <person name="Shommy N.S."/>
        </authorList>
    </citation>
    <scope>NUCLEOTIDE SEQUENCE [LARGE SCALE GENOMIC DNA]</scope>
    <source>
        <strain evidence="8">cv. O-4</strain>
    </source>
</reference>
<keyword evidence="1" id="KW-0805">Transcription regulation</keyword>
<protein>
    <submittedName>
        <fullName evidence="7">No apical meristem (NAM) protein</fullName>
    </submittedName>
</protein>
<keyword evidence="3" id="KW-0804">Transcription</keyword>
<evidence type="ECO:0000256" key="3">
    <source>
        <dbReference type="ARBA" id="ARBA00023163"/>
    </source>
</evidence>
<dbReference type="Proteomes" id="UP000187203">
    <property type="component" value="Unassembled WGS sequence"/>
</dbReference>
<feature type="compositionally biased region" description="Polar residues" evidence="5">
    <location>
        <begin position="177"/>
        <end position="193"/>
    </location>
</feature>
<dbReference type="OrthoDB" id="774757at2759"/>
<dbReference type="PANTHER" id="PTHR31744">
    <property type="entry name" value="PROTEIN CUP-SHAPED COTYLEDON 2-RELATED"/>
    <property type="match status" value="1"/>
</dbReference>
<evidence type="ECO:0000256" key="5">
    <source>
        <dbReference type="SAM" id="MobiDB-lite"/>
    </source>
</evidence>
<feature type="domain" description="NAC" evidence="6">
    <location>
        <begin position="3"/>
        <end position="163"/>
    </location>
</feature>
<keyword evidence="2" id="KW-0238">DNA-binding</keyword>
<dbReference type="PANTHER" id="PTHR31744:SF77">
    <property type="entry name" value="PROTEIN FEZ"/>
    <property type="match status" value="1"/>
</dbReference>
<gene>
    <name evidence="7" type="ORF">COLO4_23068</name>
</gene>
<dbReference type="SUPFAM" id="SSF101941">
    <property type="entry name" value="NAC domain"/>
    <property type="match status" value="1"/>
</dbReference>
<dbReference type="GO" id="GO:0006355">
    <property type="term" value="P:regulation of DNA-templated transcription"/>
    <property type="evidence" value="ECO:0007669"/>
    <property type="project" value="InterPro"/>
</dbReference>
<dbReference type="InterPro" id="IPR003441">
    <property type="entry name" value="NAC-dom"/>
</dbReference>
<evidence type="ECO:0000256" key="1">
    <source>
        <dbReference type="ARBA" id="ARBA00023015"/>
    </source>
</evidence>
<evidence type="ECO:0000259" key="6">
    <source>
        <dbReference type="PROSITE" id="PS51005"/>
    </source>
</evidence>
<dbReference type="AlphaFoldDB" id="A0A1R3IIF6"/>
<dbReference type="InterPro" id="IPR036093">
    <property type="entry name" value="NAC_dom_sf"/>
</dbReference>
<proteinExistence type="predicted"/>
<feature type="region of interest" description="Disordered" evidence="5">
    <location>
        <begin position="170"/>
        <end position="193"/>
    </location>
</feature>